<dbReference type="InterPro" id="IPR030395">
    <property type="entry name" value="GP_PDE_dom"/>
</dbReference>
<accession>A0A0C7N370</accession>
<sequence>MTRPTIIGNRGYRGQYPENTLVAFEQALEAGVDVILTDLQMSKDGVVVINHDQTTQRCWDGDYNIGETEWSMLKTLRSKKLDFPDLRMLTLIDVLKWVVDHPEVKLMLDIKYTNDQEIMLKSVAAMLSVLESLPFWRKHIIWGLWGVDWFQYGMETGVVKDFEVVCTTLSLEMAKRFVEFSRNINNPHFRLSAVNVHFVSTWTSAFQNDMIPYLRENKVQTYVWTVNRAEDFKQCTALPITGFVTDHPDEALETVSKLQAEEEATFKRPFLLSREGARFYAFLLIYDFIDRFFFSSWAQHKFAGISFSMLVVKVLKTAHLI</sequence>
<dbReference type="STRING" id="1245769.A0A0C7N370"/>
<dbReference type="HOGENOM" id="CLU_030006_1_2_1"/>
<dbReference type="OrthoDB" id="1058301at2759"/>
<organism evidence="2 3">
    <name type="scientific">Lachancea lanzarotensis</name>
    <dbReference type="NCBI Taxonomy" id="1245769"/>
    <lineage>
        <taxon>Eukaryota</taxon>
        <taxon>Fungi</taxon>
        <taxon>Dikarya</taxon>
        <taxon>Ascomycota</taxon>
        <taxon>Saccharomycotina</taxon>
        <taxon>Saccharomycetes</taxon>
        <taxon>Saccharomycetales</taxon>
        <taxon>Saccharomycetaceae</taxon>
        <taxon>Lachancea</taxon>
    </lineage>
</organism>
<dbReference type="Proteomes" id="UP000054304">
    <property type="component" value="Unassembled WGS sequence"/>
</dbReference>
<dbReference type="GO" id="GO:0005739">
    <property type="term" value="C:mitochondrion"/>
    <property type="evidence" value="ECO:0007669"/>
    <property type="project" value="EnsemblFungi"/>
</dbReference>
<proteinExistence type="predicted"/>
<evidence type="ECO:0000259" key="1">
    <source>
        <dbReference type="PROSITE" id="PS51704"/>
    </source>
</evidence>
<dbReference type="Pfam" id="PF03009">
    <property type="entry name" value="GDPD"/>
    <property type="match status" value="1"/>
</dbReference>
<feature type="domain" description="GP-PDE" evidence="1">
    <location>
        <begin position="4"/>
        <end position="255"/>
    </location>
</feature>
<keyword evidence="3" id="KW-1185">Reference proteome</keyword>
<dbReference type="SUPFAM" id="SSF51695">
    <property type="entry name" value="PLC-like phosphodiesterases"/>
    <property type="match status" value="1"/>
</dbReference>
<name>A0A0C7N370_9SACH</name>
<dbReference type="GO" id="GO:0005811">
    <property type="term" value="C:lipid droplet"/>
    <property type="evidence" value="ECO:0007669"/>
    <property type="project" value="EnsemblFungi"/>
</dbReference>
<gene>
    <name evidence="2" type="ORF">LALA0_S05e06040g</name>
</gene>
<dbReference type="AlphaFoldDB" id="A0A0C7N370"/>
<dbReference type="PANTHER" id="PTHR43805">
    <property type="entry name" value="GLYCEROPHOSPHORYL DIESTER PHOSPHODIESTERASE"/>
    <property type="match status" value="1"/>
</dbReference>
<dbReference type="EMBL" id="LN736364">
    <property type="protein sequence ID" value="CEP62455.1"/>
    <property type="molecule type" value="Genomic_DNA"/>
</dbReference>
<dbReference type="GO" id="GO:0034479">
    <property type="term" value="F:phosphatidylglycerol phospholipase C activity"/>
    <property type="evidence" value="ECO:0007669"/>
    <property type="project" value="EnsemblFungi"/>
</dbReference>
<dbReference type="InterPro" id="IPR017946">
    <property type="entry name" value="PLC-like_Pdiesterase_TIM-brl"/>
</dbReference>
<dbReference type="PROSITE" id="PS51704">
    <property type="entry name" value="GP_PDE"/>
    <property type="match status" value="1"/>
</dbReference>
<dbReference type="GO" id="GO:0034478">
    <property type="term" value="P:phosphatidylglycerol catabolic process"/>
    <property type="evidence" value="ECO:0007669"/>
    <property type="project" value="EnsemblFungi"/>
</dbReference>
<protein>
    <submittedName>
        <fullName evidence="2">LALA0S05e06040g1_1</fullName>
    </submittedName>
</protein>
<dbReference type="Gene3D" id="3.20.20.190">
    <property type="entry name" value="Phosphatidylinositol (PI) phosphodiesterase"/>
    <property type="match status" value="1"/>
</dbReference>
<dbReference type="GeneID" id="34685925"/>
<evidence type="ECO:0000313" key="3">
    <source>
        <dbReference type="Proteomes" id="UP000054304"/>
    </source>
</evidence>
<dbReference type="CDD" id="cd08570">
    <property type="entry name" value="GDPD_YPL206cp_fungi"/>
    <property type="match status" value="1"/>
</dbReference>
<reference evidence="2 3" key="1">
    <citation type="submission" date="2014-12" db="EMBL/GenBank/DDBJ databases">
        <authorList>
            <person name="Neuveglise Cecile"/>
        </authorList>
    </citation>
    <scope>NUCLEOTIDE SEQUENCE [LARGE SCALE GENOMIC DNA]</scope>
    <source>
        <strain evidence="2 3">CBS 12615</strain>
    </source>
</reference>
<evidence type="ECO:0000313" key="2">
    <source>
        <dbReference type="EMBL" id="CEP62455.1"/>
    </source>
</evidence>
<dbReference type="RefSeq" id="XP_022628681.1">
    <property type="nucleotide sequence ID" value="XM_022772348.1"/>
</dbReference>
<dbReference type="PANTHER" id="PTHR43805:SF1">
    <property type="entry name" value="GP-PDE DOMAIN-CONTAINING PROTEIN"/>
    <property type="match status" value="1"/>
</dbReference>